<evidence type="ECO:0000313" key="15">
    <source>
        <dbReference type="Proteomes" id="UP000230046"/>
    </source>
</evidence>
<name>A0A0S3UIW9_PREIN</name>
<sequence length="140" mass="16119">MEEFQDYRYVLDDFQHQVENKIRNHKNDPGFPQMDGKLDEEELGNYLFDHQAALDSEGTERTQYTVAGVLITLPIIVLSAFQEESLPVKGYQAVLLGVAIGLLLYVIYRVVMKAIVRKKVKRAKEDHPEASAYVEKVMRF</sequence>
<feature type="transmembrane region" description="Helical" evidence="1">
    <location>
        <begin position="93"/>
        <end position="112"/>
    </location>
</feature>
<keyword evidence="1" id="KW-0812">Transmembrane</keyword>
<dbReference type="EMBL" id="PESN01000001">
    <property type="protein sequence ID" value="PIN28086.1"/>
    <property type="molecule type" value="Genomic_DNA"/>
</dbReference>
<reference evidence="3 17" key="5">
    <citation type="submission" date="2017-11" db="EMBL/GenBank/DDBJ databases">
        <title>Genome sequencing of Prevotella intermedia KCOM 1949.</title>
        <authorList>
            <person name="Kook J.-K."/>
            <person name="Park S.-N."/>
            <person name="Lim Y.K."/>
        </authorList>
    </citation>
    <scope>NUCLEOTIDE SEQUENCE [LARGE SCALE GENOMIC DNA]</scope>
    <source>
        <strain evidence="3 17">KCOM 1949</strain>
    </source>
</reference>
<proteinExistence type="predicted"/>
<dbReference type="Proteomes" id="UP000228641">
    <property type="component" value="Unassembled WGS sequence"/>
</dbReference>
<dbReference type="EMBL" id="AP014597">
    <property type="protein sequence ID" value="BAU17351.1"/>
    <property type="molecule type" value="Genomic_DNA"/>
</dbReference>
<dbReference type="Proteomes" id="UP000230046">
    <property type="component" value="Unassembled WGS sequence"/>
</dbReference>
<dbReference type="Proteomes" id="UP000229102">
    <property type="component" value="Unassembled WGS sequence"/>
</dbReference>
<evidence type="ECO:0000313" key="4">
    <source>
        <dbReference type="EMBL" id="BAU17351.1"/>
    </source>
</evidence>
<dbReference type="RefSeq" id="WP_028905134.1">
    <property type="nucleotide sequence ID" value="NZ_AP014597.1"/>
</dbReference>
<gene>
    <name evidence="5" type="ORF">CTI16_06305</name>
    <name evidence="6" type="ORF">CTI18_00335</name>
    <name evidence="3" type="ORF">CTM46_08425</name>
    <name evidence="9" type="ORF">CTM53_07820</name>
    <name evidence="2" type="ORF">CTM62_03190</name>
    <name evidence="8" type="ORF">CUB97_02745</name>
    <name evidence="7" type="ORF">CUC04_00880</name>
    <name evidence="4" type="ORF">PIOMA14_I_0843</name>
</gene>
<evidence type="ECO:0000313" key="10">
    <source>
        <dbReference type="Proteomes" id="UP000217431"/>
    </source>
</evidence>
<evidence type="ECO:0000313" key="12">
    <source>
        <dbReference type="Proteomes" id="UP000229102"/>
    </source>
</evidence>
<evidence type="ECO:0000313" key="11">
    <source>
        <dbReference type="Proteomes" id="UP000228641"/>
    </source>
</evidence>
<dbReference type="EMBL" id="PEKM01000001">
    <property type="protein sequence ID" value="PIK18706.1"/>
    <property type="molecule type" value="Genomic_DNA"/>
</dbReference>
<dbReference type="Proteomes" id="UP000230500">
    <property type="component" value="Unassembled WGS sequence"/>
</dbReference>
<reference evidence="6 15" key="3">
    <citation type="submission" date="2017-11" db="EMBL/GenBank/DDBJ databases">
        <title>Genome sequencing of Prevotella intermedia KCOM 1653.</title>
        <authorList>
            <person name="Kook J.-K."/>
            <person name="Park S.-N."/>
            <person name="Lim Y.K."/>
        </authorList>
    </citation>
    <scope>NUCLEOTIDE SEQUENCE [LARGE SCALE GENOMIC DNA]</scope>
    <source>
        <strain evidence="6 15">KCOM 1653</strain>
    </source>
</reference>
<evidence type="ECO:0000313" key="8">
    <source>
        <dbReference type="EMBL" id="PJF00276.1"/>
    </source>
</evidence>
<dbReference type="Proteomes" id="UP000229111">
    <property type="component" value="Unassembled WGS sequence"/>
</dbReference>
<evidence type="ECO:0000313" key="16">
    <source>
        <dbReference type="Proteomes" id="UP000230500"/>
    </source>
</evidence>
<dbReference type="Proteomes" id="UP000230742">
    <property type="component" value="Chromosome 1"/>
</dbReference>
<evidence type="ECO:0000313" key="13">
    <source>
        <dbReference type="Proteomes" id="UP000229111"/>
    </source>
</evidence>
<evidence type="ECO:0000313" key="14">
    <source>
        <dbReference type="Proteomes" id="UP000229630"/>
    </source>
</evidence>
<dbReference type="AlphaFoldDB" id="A0A0S3UIW9"/>
<evidence type="ECO:0000313" key="7">
    <source>
        <dbReference type="EMBL" id="PIN28086.1"/>
    </source>
</evidence>
<accession>A0A0S3UIW9</accession>
<dbReference type="EMBL" id="CP024727">
    <property type="protein sequence ID" value="ATV31455.1"/>
    <property type="molecule type" value="Genomic_DNA"/>
</dbReference>
<evidence type="ECO:0000313" key="9">
    <source>
        <dbReference type="EMBL" id="PJI20726.1"/>
    </source>
</evidence>
<dbReference type="Proteomes" id="UP000217431">
    <property type="component" value="Chromosome I"/>
</dbReference>
<evidence type="ECO:0000256" key="1">
    <source>
        <dbReference type="SAM" id="Phobius"/>
    </source>
</evidence>
<reference evidence="2 14" key="8">
    <citation type="submission" date="2017-11" db="EMBL/GenBank/DDBJ databases">
        <title>Genome sequencing of Prevotella intermedia KCOM 2837.</title>
        <authorList>
            <person name="Kook J.-K."/>
            <person name="Park S.-N."/>
            <person name="Lim Y.K."/>
        </authorList>
    </citation>
    <scope>NUCLEOTIDE SEQUENCE [LARGE SCALE GENOMIC DNA]</scope>
    <source>
        <strain evidence="2 14">KCOM 2837</strain>
    </source>
</reference>
<dbReference type="EMBL" id="PENF01000001">
    <property type="protein sequence ID" value="PJI20726.1"/>
    <property type="molecule type" value="Genomic_DNA"/>
</dbReference>
<evidence type="ECO:0000313" key="5">
    <source>
        <dbReference type="EMBL" id="PIK18706.1"/>
    </source>
</evidence>
<keyword evidence="1" id="KW-0472">Membrane</keyword>
<dbReference type="EMBL" id="PGGD01000001">
    <property type="protein sequence ID" value="PJF00276.1"/>
    <property type="molecule type" value="Genomic_DNA"/>
</dbReference>
<evidence type="ECO:0000313" key="6">
    <source>
        <dbReference type="EMBL" id="PIK19904.1"/>
    </source>
</evidence>
<reference evidence="9 12" key="7">
    <citation type="submission" date="2017-11" db="EMBL/GenBank/DDBJ databases">
        <title>Genome sequencing of Prevotella intermedia KCOM 2698.</title>
        <authorList>
            <person name="Kook J.-K."/>
            <person name="Park S.-N."/>
            <person name="Lim Y.K."/>
        </authorList>
    </citation>
    <scope>NUCLEOTIDE SEQUENCE [LARGE SCALE GENOMIC DNA]</scope>
    <source>
        <strain evidence="9 12">KCOM 2698</strain>
    </source>
</reference>
<keyword evidence="1" id="KW-1133">Transmembrane helix</keyword>
<dbReference type="EMBL" id="PEKN01000001">
    <property type="protein sequence ID" value="PIK19904.1"/>
    <property type="molecule type" value="Genomic_DNA"/>
</dbReference>
<reference evidence="4 10" key="1">
    <citation type="journal article" date="2016" name="DNA Res.">
        <title>The complete genome sequencing of Prevotella intermedia strain OMA14 and a subsequent fine-scale, intra-species genomic comparison reveal an unusual amplification of conjugative and mobile transposons and identify a novel Prevotella-lineage-specific repeat.</title>
        <authorList>
            <person name="Naito M."/>
            <person name="Ogura Y."/>
            <person name="Itoh T."/>
            <person name="Shoji M."/>
            <person name="Okamoto M."/>
            <person name="Hayashi T."/>
            <person name="Nakayama K."/>
        </authorList>
    </citation>
    <scope>NUCLEOTIDE SEQUENCE [LARGE SCALE GENOMIC DNA]</scope>
    <source>
        <strain evidence="4 10">OMA14</strain>
    </source>
</reference>
<dbReference type="STRING" id="28131.BWX40_04310"/>
<evidence type="ECO:0000313" key="2">
    <source>
        <dbReference type="EMBL" id="ATV25819.1"/>
    </source>
</evidence>
<reference evidence="7 16" key="6">
    <citation type="submission" date="2017-11" db="EMBL/GenBank/DDBJ databases">
        <title>Genome sequencing of Prevotella intermedia KCOM 2069.</title>
        <authorList>
            <person name="Kook J.-K."/>
            <person name="Park S.-N."/>
            <person name="Lim Y.K."/>
        </authorList>
    </citation>
    <scope>NUCLEOTIDE SEQUENCE [LARGE SCALE GENOMIC DNA]</scope>
    <source>
        <strain evidence="7 16">KCOM 2069</strain>
    </source>
</reference>
<dbReference type="EMBL" id="CP024723">
    <property type="protein sequence ID" value="ATV25819.1"/>
    <property type="molecule type" value="Genomic_DNA"/>
</dbReference>
<evidence type="ECO:0000313" key="3">
    <source>
        <dbReference type="EMBL" id="ATV31455.1"/>
    </source>
</evidence>
<reference evidence="5 13" key="2">
    <citation type="submission" date="2017-11" db="EMBL/GenBank/DDBJ databases">
        <title>Genome sequencing of Prevotella intermedia KCOM 1101.</title>
        <authorList>
            <person name="Kook J.-K."/>
            <person name="Park S.-N."/>
            <person name="Lim Y.K."/>
        </authorList>
    </citation>
    <scope>NUCLEOTIDE SEQUENCE [LARGE SCALE GENOMIC DNA]</scope>
    <source>
        <strain evidence="5 13">KCOM 1101</strain>
    </source>
</reference>
<reference evidence="8 11" key="4">
    <citation type="submission" date="2017-11" db="EMBL/GenBank/DDBJ databases">
        <title>Genome sequencing of Prevotella intermedia KCOM 1779.</title>
        <authorList>
            <person name="Kook J.-K."/>
            <person name="Park S.-N."/>
            <person name="Lim Y.K."/>
        </authorList>
    </citation>
    <scope>NUCLEOTIDE SEQUENCE [LARGE SCALE GENOMIC DNA]</scope>
    <source>
        <strain evidence="8 11">KCOM 1779</strain>
    </source>
</reference>
<protein>
    <submittedName>
        <fullName evidence="4">Uncharacterized protein</fullName>
    </submittedName>
</protein>
<evidence type="ECO:0000313" key="17">
    <source>
        <dbReference type="Proteomes" id="UP000230742"/>
    </source>
</evidence>
<organism evidence="4 10">
    <name type="scientific">Prevotella intermedia</name>
    <dbReference type="NCBI Taxonomy" id="28131"/>
    <lineage>
        <taxon>Bacteria</taxon>
        <taxon>Pseudomonadati</taxon>
        <taxon>Bacteroidota</taxon>
        <taxon>Bacteroidia</taxon>
        <taxon>Bacteroidales</taxon>
        <taxon>Prevotellaceae</taxon>
        <taxon>Prevotella</taxon>
    </lineage>
</organism>
<feature type="transmembrane region" description="Helical" evidence="1">
    <location>
        <begin position="64"/>
        <end position="81"/>
    </location>
</feature>
<dbReference type="Proteomes" id="UP000229630">
    <property type="component" value="Chromosome 1"/>
</dbReference>
<dbReference type="GeneID" id="34515317"/>